<dbReference type="GO" id="GO:0006808">
    <property type="term" value="P:regulation of nitrogen utilization"/>
    <property type="evidence" value="ECO:0007669"/>
    <property type="project" value="InterPro"/>
</dbReference>
<protein>
    <submittedName>
        <fullName evidence="3">P-II family nitrogen regulator</fullName>
    </submittedName>
</protein>
<keyword evidence="4" id="KW-1185">Reference proteome</keyword>
<evidence type="ECO:0000313" key="4">
    <source>
        <dbReference type="Proteomes" id="UP000570823"/>
    </source>
</evidence>
<dbReference type="InterPro" id="IPR002187">
    <property type="entry name" value="N-reg_PII"/>
</dbReference>
<dbReference type="InterPro" id="IPR017918">
    <property type="entry name" value="N-reg_PII_CS"/>
</dbReference>
<dbReference type="OrthoDB" id="10960at2157"/>
<proteinExistence type="inferred from homology"/>
<dbReference type="PROSITE" id="PS00638">
    <property type="entry name" value="PII_GLNB_CTER"/>
    <property type="match status" value="1"/>
</dbReference>
<reference evidence="3 4" key="1">
    <citation type="submission" date="2020-06" db="EMBL/GenBank/DDBJ databases">
        <title>Methanofollis fontis sp. nov., a methanogen isolated from marine sediments near a cold seep at Four-Way Closure Ridge offshore southwestern Taiwan.</title>
        <authorList>
            <person name="Chen S.-C."/>
            <person name="Teng N.-H."/>
            <person name="Lin Y.-S."/>
            <person name="Lai M.-C."/>
            <person name="Chen H.-H."/>
            <person name="Wang C.-C."/>
        </authorList>
    </citation>
    <scope>NUCLEOTIDE SEQUENCE [LARGE SCALE GENOMIC DNA]</scope>
    <source>
        <strain evidence="3 4">DSM 2702</strain>
    </source>
</reference>
<dbReference type="PRINTS" id="PR00340">
    <property type="entry name" value="PIIGLNB"/>
</dbReference>
<gene>
    <name evidence="3" type="ORF">HWN36_08480</name>
</gene>
<dbReference type="EMBL" id="JABXWR010000001">
    <property type="protein sequence ID" value="NVO67339.1"/>
    <property type="molecule type" value="Genomic_DNA"/>
</dbReference>
<organism evidence="3 4">
    <name type="scientific">Methanofollis tationis</name>
    <dbReference type="NCBI Taxonomy" id="81417"/>
    <lineage>
        <taxon>Archaea</taxon>
        <taxon>Methanobacteriati</taxon>
        <taxon>Methanobacteriota</taxon>
        <taxon>Stenosarchaea group</taxon>
        <taxon>Methanomicrobia</taxon>
        <taxon>Methanomicrobiales</taxon>
        <taxon>Methanomicrobiaceae</taxon>
        <taxon>Methanofollis</taxon>
    </lineage>
</organism>
<dbReference type="GO" id="GO:0005524">
    <property type="term" value="F:ATP binding"/>
    <property type="evidence" value="ECO:0007669"/>
    <property type="project" value="TreeGrafter"/>
</dbReference>
<keyword evidence="1" id="KW-0597">Phosphoprotein</keyword>
<dbReference type="InterPro" id="IPR015867">
    <property type="entry name" value="N-reg_PII/ATP_PRibTrfase_C"/>
</dbReference>
<dbReference type="AlphaFoldDB" id="A0A7K4HQ40"/>
<comment type="similarity">
    <text evidence="2">Belongs to the P(II) protein family.</text>
</comment>
<dbReference type="RefSeq" id="WP_176788939.1">
    <property type="nucleotide sequence ID" value="NZ_JABXWR010000001.1"/>
</dbReference>
<name>A0A7K4HQ40_9EURY</name>
<dbReference type="SMART" id="SM00938">
    <property type="entry name" value="P-II"/>
    <property type="match status" value="1"/>
</dbReference>
<comment type="caution">
    <text evidence="3">The sequence shown here is derived from an EMBL/GenBank/DDBJ whole genome shotgun (WGS) entry which is preliminary data.</text>
</comment>
<accession>A0A7K4HQ40</accession>
<feature type="modified residue" description="O-UMP-tyrosine" evidence="1">
    <location>
        <position position="51"/>
    </location>
</feature>
<dbReference type="GO" id="GO:0005829">
    <property type="term" value="C:cytosol"/>
    <property type="evidence" value="ECO:0007669"/>
    <property type="project" value="TreeGrafter"/>
</dbReference>
<dbReference type="PANTHER" id="PTHR30115:SF11">
    <property type="entry name" value="NITROGEN REGULATORY PROTEIN P-II HOMOLOG"/>
    <property type="match status" value="1"/>
</dbReference>
<evidence type="ECO:0000313" key="3">
    <source>
        <dbReference type="EMBL" id="NVO67339.1"/>
    </source>
</evidence>
<dbReference type="Gene3D" id="3.30.70.120">
    <property type="match status" value="1"/>
</dbReference>
<evidence type="ECO:0000256" key="2">
    <source>
        <dbReference type="RuleBase" id="RU003936"/>
    </source>
</evidence>
<dbReference type="InterPro" id="IPR011322">
    <property type="entry name" value="N-reg_PII-like_a/b"/>
</dbReference>
<dbReference type="Pfam" id="PF00543">
    <property type="entry name" value="P-II"/>
    <property type="match status" value="1"/>
</dbReference>
<dbReference type="GO" id="GO:0030234">
    <property type="term" value="F:enzyme regulator activity"/>
    <property type="evidence" value="ECO:0007669"/>
    <property type="project" value="InterPro"/>
</dbReference>
<dbReference type="SUPFAM" id="SSF54913">
    <property type="entry name" value="GlnB-like"/>
    <property type="match status" value="1"/>
</dbReference>
<dbReference type="Proteomes" id="UP000570823">
    <property type="component" value="Unassembled WGS sequence"/>
</dbReference>
<sequence length="112" mass="12307">MKKIEAIIRTTKFENVKVALEGIGMVSMTVTEVKGRGQQKGIKQQWRGAEYIVDLIPKTKIELVVEDSKVDIVIVTLAEAARTGQIGDGKIFVIPVERAIRVRTGEEGDSAL</sequence>
<evidence type="ECO:0000256" key="1">
    <source>
        <dbReference type="PIRSR" id="PIRSR602187-50"/>
    </source>
</evidence>
<dbReference type="PANTHER" id="PTHR30115">
    <property type="entry name" value="NITROGEN REGULATORY PROTEIN P-II"/>
    <property type="match status" value="1"/>
</dbReference>
<dbReference type="PROSITE" id="PS51343">
    <property type="entry name" value="PII_GLNB_DOM"/>
    <property type="match status" value="1"/>
</dbReference>